<evidence type="ECO:0000256" key="1">
    <source>
        <dbReference type="SAM" id="MobiDB-lite"/>
    </source>
</evidence>
<dbReference type="EMBL" id="LSRX01000955">
    <property type="protein sequence ID" value="OLP85807.1"/>
    <property type="molecule type" value="Genomic_DNA"/>
</dbReference>
<proteinExistence type="predicted"/>
<name>A0A1Q9CSD2_SYMMI</name>
<accession>A0A1Q9CSD2</accession>
<dbReference type="OMA" id="PVESHIY"/>
<reference evidence="2 3" key="1">
    <citation type="submission" date="2016-02" db="EMBL/GenBank/DDBJ databases">
        <title>Genome analysis of coral dinoflagellate symbionts highlights evolutionary adaptations to a symbiotic lifestyle.</title>
        <authorList>
            <person name="Aranda M."/>
            <person name="Li Y."/>
            <person name="Liew Y.J."/>
            <person name="Baumgarten S."/>
            <person name="Simakov O."/>
            <person name="Wilson M."/>
            <person name="Piel J."/>
            <person name="Ashoor H."/>
            <person name="Bougouffa S."/>
            <person name="Bajic V.B."/>
            <person name="Ryu T."/>
            <person name="Ravasi T."/>
            <person name="Bayer T."/>
            <person name="Micklem G."/>
            <person name="Kim H."/>
            <person name="Bhak J."/>
            <person name="Lajeunesse T.C."/>
            <person name="Voolstra C.R."/>
        </authorList>
    </citation>
    <scope>NUCLEOTIDE SEQUENCE [LARGE SCALE GENOMIC DNA]</scope>
    <source>
        <strain evidence="2 3">CCMP2467</strain>
    </source>
</reference>
<sequence length="470" mass="52975">MGDADDDEEEEFEDEDDGDDGDSENGPALNCKQAPEGLMCHARHGTDVQALAVLDRKCALFGILVAAPCLGQPADDATQPVDRCMVPHPRNENWTLEGAELQYKLRRFYDGVGPPPLEEVFLSTQNLTVEVQETLMAECPGLLINAFLVLAETQLPISDRRAGDALAKADVLSSRLSAEELQAESEVWPIQEALASFARASQQVQATRAALPEKPKVHFVVCHCRESLDWLYGPSFYMPRSGMAVFEVFIYEKCNFDTDISGISSSFAAVHRVLVDDEGLRRDECSGYLKHLIEHYNDPADYALFFQADAADHMHWGYLSLVMKAVEQRSLATSFVHLNYPRLITSMSPCRAEVFAQIFDRPPKQKLGSYCCAQFLVSRERIQANPLERYMRMQQMLFSDSPPECHDIPGHSTLCLMFEVYWHVLFGEEDVLPYRSENAALQLFLRIRDLENESYLPPGSVYLKLVSERT</sequence>
<protein>
    <submittedName>
        <fullName evidence="2">Uncharacterized protein</fullName>
    </submittedName>
</protein>
<feature type="region of interest" description="Disordered" evidence="1">
    <location>
        <begin position="1"/>
        <end position="30"/>
    </location>
</feature>
<comment type="caution">
    <text evidence="2">The sequence shown here is derived from an EMBL/GenBank/DDBJ whole genome shotgun (WGS) entry which is preliminary data.</text>
</comment>
<dbReference type="PANTHER" id="PTHR37490:SF2">
    <property type="match status" value="1"/>
</dbReference>
<dbReference type="Pfam" id="PF11913">
    <property type="entry name" value="DUF3431"/>
    <property type="match status" value="1"/>
</dbReference>
<keyword evidence="3" id="KW-1185">Reference proteome</keyword>
<dbReference type="PANTHER" id="PTHR37490">
    <property type="entry name" value="EXPRESSED PROTEIN"/>
    <property type="match status" value="1"/>
</dbReference>
<gene>
    <name evidence="2" type="ORF">AK812_SmicGene33154</name>
</gene>
<evidence type="ECO:0000313" key="2">
    <source>
        <dbReference type="EMBL" id="OLP85807.1"/>
    </source>
</evidence>
<feature type="compositionally biased region" description="Acidic residues" evidence="1">
    <location>
        <begin position="1"/>
        <end position="23"/>
    </location>
</feature>
<evidence type="ECO:0000313" key="3">
    <source>
        <dbReference type="Proteomes" id="UP000186817"/>
    </source>
</evidence>
<dbReference type="InterPro" id="IPR021838">
    <property type="entry name" value="DUF3431"/>
</dbReference>
<dbReference type="AlphaFoldDB" id="A0A1Q9CSD2"/>
<dbReference type="OrthoDB" id="426718at2759"/>
<organism evidence="2 3">
    <name type="scientific">Symbiodinium microadriaticum</name>
    <name type="common">Dinoflagellate</name>
    <name type="synonym">Zooxanthella microadriatica</name>
    <dbReference type="NCBI Taxonomy" id="2951"/>
    <lineage>
        <taxon>Eukaryota</taxon>
        <taxon>Sar</taxon>
        <taxon>Alveolata</taxon>
        <taxon>Dinophyceae</taxon>
        <taxon>Suessiales</taxon>
        <taxon>Symbiodiniaceae</taxon>
        <taxon>Symbiodinium</taxon>
    </lineage>
</organism>
<dbReference type="Proteomes" id="UP000186817">
    <property type="component" value="Unassembled WGS sequence"/>
</dbReference>